<evidence type="ECO:0000259" key="4">
    <source>
        <dbReference type="Pfam" id="PF08386"/>
    </source>
</evidence>
<evidence type="ECO:0000256" key="1">
    <source>
        <dbReference type="ARBA" id="ARBA00010088"/>
    </source>
</evidence>
<dbReference type="PANTHER" id="PTHR43248:SF25">
    <property type="entry name" value="AB HYDROLASE-1 DOMAIN-CONTAINING PROTEIN-RELATED"/>
    <property type="match status" value="1"/>
</dbReference>
<feature type="domain" description="Peptidase S33 tripeptidyl aminopeptidase-like C-terminal" evidence="4">
    <location>
        <begin position="479"/>
        <end position="582"/>
    </location>
</feature>
<accession>A0AA40DLZ9</accession>
<feature type="chain" id="PRO_5041361881" evidence="3">
    <location>
        <begin position="27"/>
        <end position="656"/>
    </location>
</feature>
<comment type="caution">
    <text evidence="5">The sequence shown here is derived from an EMBL/GenBank/DDBJ whole genome shotgun (WGS) entry which is preliminary data.</text>
</comment>
<name>A0AA40DLZ9_9PEZI</name>
<protein>
    <submittedName>
        <fullName evidence="5">TAP-like protein-domain-containing protein</fullName>
    </submittedName>
</protein>
<keyword evidence="3" id="KW-0732">Signal</keyword>
<proteinExistence type="inferred from homology"/>
<keyword evidence="2" id="KW-0378">Hydrolase</keyword>
<evidence type="ECO:0000313" key="5">
    <source>
        <dbReference type="EMBL" id="KAK0708664.1"/>
    </source>
</evidence>
<keyword evidence="6" id="KW-1185">Reference proteome</keyword>
<dbReference type="Pfam" id="PF08386">
    <property type="entry name" value="Abhydrolase_4"/>
    <property type="match status" value="1"/>
</dbReference>
<dbReference type="SUPFAM" id="SSF53474">
    <property type="entry name" value="alpha/beta-Hydrolases"/>
    <property type="match status" value="1"/>
</dbReference>
<evidence type="ECO:0000256" key="3">
    <source>
        <dbReference type="SAM" id="SignalP"/>
    </source>
</evidence>
<dbReference type="EMBL" id="JAUKUA010000006">
    <property type="protein sequence ID" value="KAK0708664.1"/>
    <property type="molecule type" value="Genomic_DNA"/>
</dbReference>
<gene>
    <name evidence="5" type="ORF">B0H67DRAFT_495181</name>
</gene>
<dbReference type="InterPro" id="IPR051601">
    <property type="entry name" value="Serine_prot/Carboxylest_S33"/>
</dbReference>
<reference evidence="5" key="1">
    <citation type="submission" date="2023-06" db="EMBL/GenBank/DDBJ databases">
        <title>Genome-scale phylogeny and comparative genomics of the fungal order Sordariales.</title>
        <authorList>
            <consortium name="Lawrence Berkeley National Laboratory"/>
            <person name="Hensen N."/>
            <person name="Bonometti L."/>
            <person name="Westerberg I."/>
            <person name="Brannstrom I.O."/>
            <person name="Guillou S."/>
            <person name="Cros-Aarteil S."/>
            <person name="Calhoun S."/>
            <person name="Haridas S."/>
            <person name="Kuo A."/>
            <person name="Mondo S."/>
            <person name="Pangilinan J."/>
            <person name="Riley R."/>
            <person name="Labutti K."/>
            <person name="Andreopoulos B."/>
            <person name="Lipzen A."/>
            <person name="Chen C."/>
            <person name="Yanf M."/>
            <person name="Daum C."/>
            <person name="Ng V."/>
            <person name="Clum A."/>
            <person name="Steindorff A."/>
            <person name="Ohm R."/>
            <person name="Martin F."/>
            <person name="Silar P."/>
            <person name="Natvig D."/>
            <person name="Lalanne C."/>
            <person name="Gautier V."/>
            <person name="Ament-Velasquez S.L."/>
            <person name="Kruys A."/>
            <person name="Hutchinson M.I."/>
            <person name="Powell A.J."/>
            <person name="Barry K."/>
            <person name="Miller A.N."/>
            <person name="Grigoriev I.V."/>
            <person name="Debuchy R."/>
            <person name="Gladieux P."/>
            <person name="Thoren M.H."/>
            <person name="Johannesson H."/>
        </authorList>
    </citation>
    <scope>NUCLEOTIDE SEQUENCE</scope>
    <source>
        <strain evidence="5">SMH4607-1</strain>
    </source>
</reference>
<evidence type="ECO:0000313" key="6">
    <source>
        <dbReference type="Proteomes" id="UP001172102"/>
    </source>
</evidence>
<dbReference type="PANTHER" id="PTHR43248">
    <property type="entry name" value="2-SUCCINYL-6-HYDROXY-2,4-CYCLOHEXADIENE-1-CARBOXYLATE SYNTHASE"/>
    <property type="match status" value="1"/>
</dbReference>
<feature type="signal peptide" evidence="3">
    <location>
        <begin position="1"/>
        <end position="26"/>
    </location>
</feature>
<dbReference type="Proteomes" id="UP001172102">
    <property type="component" value="Unassembled WGS sequence"/>
</dbReference>
<dbReference type="AlphaFoldDB" id="A0AA40DLZ9"/>
<organism evidence="5 6">
    <name type="scientific">Lasiosphaeris hirsuta</name>
    <dbReference type="NCBI Taxonomy" id="260670"/>
    <lineage>
        <taxon>Eukaryota</taxon>
        <taxon>Fungi</taxon>
        <taxon>Dikarya</taxon>
        <taxon>Ascomycota</taxon>
        <taxon>Pezizomycotina</taxon>
        <taxon>Sordariomycetes</taxon>
        <taxon>Sordariomycetidae</taxon>
        <taxon>Sordariales</taxon>
        <taxon>Lasiosphaeriaceae</taxon>
        <taxon>Lasiosphaeris</taxon>
    </lineage>
</organism>
<dbReference type="InterPro" id="IPR029058">
    <property type="entry name" value="AB_hydrolase_fold"/>
</dbReference>
<sequence length="656" mass="71402">MARLGVAATIAGLVFFLFSHVRPPWGSSSASPGHRELPAGDPANPWESITPSSELEWHPCYGHVNPSFQCARLTVPLDYNDPLSQTCGSPKVHIALTLLPANKATSAARPHPRSPMLINPGGPGGSGVMAALGMASALQAIFGDDQPIIGFDPRGIGATTPVADCWAPPPACDGCPEDVGRGLMHRVEWANMNQAYGGINSSNIALQFINAGHRAINNLCVEKDGTLGGKSILGHATTAHVARDMVSIVDAWERWVDGQDKSESHTELNPTKGRLVYWGFSYGTYLGATFASMFPDRVGRLLLDGVVDAEHYAAPVWRDSLYDTDKILGRFFQYCAEAGFECQLYRAGDKPADLGQRYRSIMDGLTTNPATFTHPEYFFPVLIQPHMIEQLVFGVLYSPIASFPVLAMLLNLMHEKKYEALGALVQDAKIMCLVGDSPSASLLNDAQRAIMCGDKTSPVNLTLAEIRSEHAAMAETSQFADVMINVMLQCNGWSVLPPHRSPPTPWARYTAENQIATAFPILFLSNTLDPVTPLVAAVKMSLKFRRAGLVEQKAEGHCTVSAVSRCTARAVRNYVLRGEVPPAPEVDGGDYLGGSWTTCEADERPWKRLEADVFAFEDDDERRVVEAFQAVQSVVERLPQWGQGPPTFEGLRALRE</sequence>
<dbReference type="Gene3D" id="3.40.50.1820">
    <property type="entry name" value="alpha/beta hydrolase"/>
    <property type="match status" value="1"/>
</dbReference>
<evidence type="ECO:0000256" key="2">
    <source>
        <dbReference type="ARBA" id="ARBA00022801"/>
    </source>
</evidence>
<dbReference type="GO" id="GO:0016787">
    <property type="term" value="F:hydrolase activity"/>
    <property type="evidence" value="ECO:0007669"/>
    <property type="project" value="UniProtKB-KW"/>
</dbReference>
<dbReference type="InterPro" id="IPR013595">
    <property type="entry name" value="Pept_S33_TAP-like_C"/>
</dbReference>
<comment type="similarity">
    <text evidence="1">Belongs to the peptidase S33 family.</text>
</comment>